<accession>A0A0F8Z690</accession>
<organism evidence="1">
    <name type="scientific">marine sediment metagenome</name>
    <dbReference type="NCBI Taxonomy" id="412755"/>
    <lineage>
        <taxon>unclassified sequences</taxon>
        <taxon>metagenomes</taxon>
        <taxon>ecological metagenomes</taxon>
    </lineage>
</organism>
<gene>
    <name evidence="1" type="ORF">LCGC14_3072720</name>
</gene>
<proteinExistence type="predicted"/>
<comment type="caution">
    <text evidence="1">The sequence shown here is derived from an EMBL/GenBank/DDBJ whole genome shotgun (WGS) entry which is preliminary data.</text>
</comment>
<sequence length="247" mass="26587">GIHTWSAAGHTGFLQALINHGGTINVKLGLIFRYSDASNYWRVDIHERSTSTAIDLHLVKRIAGVETTMGSTHVAASSFNGIVGVSFFGNDIKVFCDTGMEENGLAFEVTDSFNSTATVVGLYFAGVSSTLYIDNLAFWRGDTTLDLTVDTEWAQETEGLNAHSDQLVMVNQALAHQVLSYLDITNALTDVTQGAHIGVRVTLDALGSVHTALNVHGILIRTLPTSKALRTAQATSDGTEAQQVTYR</sequence>
<protein>
    <submittedName>
        <fullName evidence="1">Uncharacterized protein</fullName>
    </submittedName>
</protein>
<feature type="non-terminal residue" evidence="1">
    <location>
        <position position="1"/>
    </location>
</feature>
<reference evidence="1" key="1">
    <citation type="journal article" date="2015" name="Nature">
        <title>Complex archaea that bridge the gap between prokaryotes and eukaryotes.</title>
        <authorList>
            <person name="Spang A."/>
            <person name="Saw J.H."/>
            <person name="Jorgensen S.L."/>
            <person name="Zaremba-Niedzwiedzka K."/>
            <person name="Martijn J."/>
            <person name="Lind A.E."/>
            <person name="van Eijk R."/>
            <person name="Schleper C."/>
            <person name="Guy L."/>
            <person name="Ettema T.J."/>
        </authorList>
    </citation>
    <scope>NUCLEOTIDE SEQUENCE</scope>
</reference>
<dbReference type="EMBL" id="LAZR01065401">
    <property type="protein sequence ID" value="KKK55621.1"/>
    <property type="molecule type" value="Genomic_DNA"/>
</dbReference>
<dbReference type="AlphaFoldDB" id="A0A0F8Z690"/>
<evidence type="ECO:0000313" key="1">
    <source>
        <dbReference type="EMBL" id="KKK55621.1"/>
    </source>
</evidence>
<name>A0A0F8Z690_9ZZZZ</name>